<name>A0A101EL07_9EURY</name>
<dbReference type="EMBL" id="LGFD01000027">
    <property type="protein sequence ID" value="KUK17324.1"/>
    <property type="molecule type" value="Genomic_DNA"/>
</dbReference>
<comment type="caution">
    <text evidence="1">The sequence shown here is derived from an EMBL/GenBank/DDBJ whole genome shotgun (WGS) entry which is preliminary data.</text>
</comment>
<dbReference type="AlphaFoldDB" id="A0A101EL07"/>
<proteinExistence type="predicted"/>
<organism evidence="1 2">
    <name type="scientific">Thermococcus sibiricus</name>
    <dbReference type="NCBI Taxonomy" id="172049"/>
    <lineage>
        <taxon>Archaea</taxon>
        <taxon>Methanobacteriati</taxon>
        <taxon>Methanobacteriota</taxon>
        <taxon>Thermococci</taxon>
        <taxon>Thermococcales</taxon>
        <taxon>Thermococcaceae</taxon>
        <taxon>Thermococcus</taxon>
    </lineage>
</organism>
<protein>
    <submittedName>
        <fullName evidence="1">Uncharacterized protein</fullName>
    </submittedName>
</protein>
<evidence type="ECO:0000313" key="2">
    <source>
        <dbReference type="Proteomes" id="UP000053911"/>
    </source>
</evidence>
<evidence type="ECO:0000313" key="1">
    <source>
        <dbReference type="EMBL" id="KUK17324.1"/>
    </source>
</evidence>
<gene>
    <name evidence="1" type="ORF">XD54_1373</name>
</gene>
<dbReference type="Proteomes" id="UP000053911">
    <property type="component" value="Unassembled WGS sequence"/>
</dbReference>
<dbReference type="PATRIC" id="fig|172049.5.peg.299"/>
<accession>A0A101EL07</accession>
<reference evidence="2" key="1">
    <citation type="journal article" date="2015" name="MBio">
        <title>Genome-Resolved Metagenomic Analysis Reveals Roles for Candidate Phyla and Other Microbial Community Members in Biogeochemical Transformations in Oil Reservoirs.</title>
        <authorList>
            <person name="Hu P."/>
            <person name="Tom L."/>
            <person name="Singh A."/>
            <person name="Thomas B.C."/>
            <person name="Baker B.J."/>
            <person name="Piceno Y.M."/>
            <person name="Andersen G.L."/>
            <person name="Banfield J.F."/>
        </authorList>
    </citation>
    <scope>NUCLEOTIDE SEQUENCE [LARGE SCALE GENOMIC DNA]</scope>
</reference>
<sequence>MPEQGKSLELSGETKVKIREIIERLNDKGEVSLDIWKPLSARKSSDGTLDLLYRNRVVGSEKDPVFLWIYVNIVNEDVRVLEKITFKKEHVKWITNSIITLEKT</sequence>